<sequence>MLVRCWLTTFLDLAQFLRGFLTSTATSWRCMATACFTFMFTKTIQLTFKLSPSAVPISLMCWNSSVHQLRTNH</sequence>
<reference evidence="1" key="1">
    <citation type="submission" date="2023-03" db="EMBL/GenBank/DDBJ databases">
        <title>Massive genome expansion in bonnet fungi (Mycena s.s.) driven by repeated elements and novel gene families across ecological guilds.</title>
        <authorList>
            <consortium name="Lawrence Berkeley National Laboratory"/>
            <person name="Harder C.B."/>
            <person name="Miyauchi S."/>
            <person name="Viragh M."/>
            <person name="Kuo A."/>
            <person name="Thoen E."/>
            <person name="Andreopoulos B."/>
            <person name="Lu D."/>
            <person name="Skrede I."/>
            <person name="Drula E."/>
            <person name="Henrissat B."/>
            <person name="Morin E."/>
            <person name="Kohler A."/>
            <person name="Barry K."/>
            <person name="LaButti K."/>
            <person name="Morin E."/>
            <person name="Salamov A."/>
            <person name="Lipzen A."/>
            <person name="Mereny Z."/>
            <person name="Hegedus B."/>
            <person name="Baldrian P."/>
            <person name="Stursova M."/>
            <person name="Weitz H."/>
            <person name="Taylor A."/>
            <person name="Grigoriev I.V."/>
            <person name="Nagy L.G."/>
            <person name="Martin F."/>
            <person name="Kauserud H."/>
        </authorList>
    </citation>
    <scope>NUCLEOTIDE SEQUENCE</scope>
    <source>
        <strain evidence="1">CBHHK182m</strain>
    </source>
</reference>
<keyword evidence="2" id="KW-1185">Reference proteome</keyword>
<protein>
    <submittedName>
        <fullName evidence="1">Uncharacterized protein</fullName>
    </submittedName>
</protein>
<evidence type="ECO:0000313" key="2">
    <source>
        <dbReference type="Proteomes" id="UP001215598"/>
    </source>
</evidence>
<gene>
    <name evidence="1" type="ORF">B0H16DRAFT_1604341</name>
</gene>
<proteinExistence type="predicted"/>
<name>A0AAD7HHX0_9AGAR</name>
<evidence type="ECO:0000313" key="1">
    <source>
        <dbReference type="EMBL" id="KAJ7720628.1"/>
    </source>
</evidence>
<accession>A0AAD7HHX0</accession>
<comment type="caution">
    <text evidence="1">The sequence shown here is derived from an EMBL/GenBank/DDBJ whole genome shotgun (WGS) entry which is preliminary data.</text>
</comment>
<dbReference type="AlphaFoldDB" id="A0AAD7HHX0"/>
<dbReference type="Proteomes" id="UP001215598">
    <property type="component" value="Unassembled WGS sequence"/>
</dbReference>
<organism evidence="1 2">
    <name type="scientific">Mycena metata</name>
    <dbReference type="NCBI Taxonomy" id="1033252"/>
    <lineage>
        <taxon>Eukaryota</taxon>
        <taxon>Fungi</taxon>
        <taxon>Dikarya</taxon>
        <taxon>Basidiomycota</taxon>
        <taxon>Agaricomycotina</taxon>
        <taxon>Agaricomycetes</taxon>
        <taxon>Agaricomycetidae</taxon>
        <taxon>Agaricales</taxon>
        <taxon>Marasmiineae</taxon>
        <taxon>Mycenaceae</taxon>
        <taxon>Mycena</taxon>
    </lineage>
</organism>
<dbReference type="EMBL" id="JARKIB010000238">
    <property type="protein sequence ID" value="KAJ7720628.1"/>
    <property type="molecule type" value="Genomic_DNA"/>
</dbReference>